<dbReference type="EMBL" id="CM004474">
    <property type="protein sequence ID" value="OCT81000.1"/>
    <property type="molecule type" value="Genomic_DNA"/>
</dbReference>
<dbReference type="PANTHER" id="PTHR15854:SF4">
    <property type="entry name" value="PEROXYNITRITE ISOMERASE THAP4"/>
    <property type="match status" value="1"/>
</dbReference>
<dbReference type="PANTHER" id="PTHR15854">
    <property type="entry name" value="THAP4 PROTEIN"/>
    <property type="match status" value="1"/>
</dbReference>
<proteinExistence type="predicted"/>
<dbReference type="Proteomes" id="UP000694892">
    <property type="component" value="Chromosome 5L"/>
</dbReference>
<dbReference type="Gene3D" id="2.40.128.20">
    <property type="match status" value="1"/>
</dbReference>
<dbReference type="Pfam" id="PF08768">
    <property type="entry name" value="THAP4_heme-bd"/>
    <property type="match status" value="1"/>
</dbReference>
<name>A0A974CYF9_XENLA</name>
<reference evidence="4" key="1">
    <citation type="journal article" date="2016" name="Nature">
        <title>Genome evolution in the allotetraploid frog Xenopus laevis.</title>
        <authorList>
            <person name="Session A.M."/>
            <person name="Uno Y."/>
            <person name="Kwon T."/>
            <person name="Chapman J.A."/>
            <person name="Toyoda A."/>
            <person name="Takahashi S."/>
            <person name="Fukui A."/>
            <person name="Hikosaka A."/>
            <person name="Suzuki A."/>
            <person name="Kondo M."/>
            <person name="van Heeringen S.J."/>
            <person name="Quigley I."/>
            <person name="Heinz S."/>
            <person name="Ogino H."/>
            <person name="Ochi H."/>
            <person name="Hellsten U."/>
            <person name="Lyons J.B."/>
            <person name="Simakov O."/>
            <person name="Putnam N."/>
            <person name="Stites J."/>
            <person name="Kuroki Y."/>
            <person name="Tanaka T."/>
            <person name="Michiue T."/>
            <person name="Watanabe M."/>
            <person name="Bogdanovic O."/>
            <person name="Lister R."/>
            <person name="Georgiou G."/>
            <person name="Paranjpe S.S."/>
            <person name="van Kruijsbergen I."/>
            <person name="Shu S."/>
            <person name="Carlson J."/>
            <person name="Kinoshita T."/>
            <person name="Ohta Y."/>
            <person name="Mawaribuchi S."/>
            <person name="Jenkins J."/>
            <person name="Grimwood J."/>
            <person name="Schmutz J."/>
            <person name="Mitros T."/>
            <person name="Mozaffari S.V."/>
            <person name="Suzuki Y."/>
            <person name="Haramoto Y."/>
            <person name="Yamamoto T.S."/>
            <person name="Takagi C."/>
            <person name="Heald R."/>
            <person name="Miller K."/>
            <person name="Haudenschild C."/>
            <person name="Kitzman J."/>
            <person name="Nakayama T."/>
            <person name="Izutsu Y."/>
            <person name="Robert J."/>
            <person name="Fortriede J."/>
            <person name="Burns K."/>
            <person name="Lotay V."/>
            <person name="Karimi K."/>
            <person name="Yasuoka Y."/>
            <person name="Dichmann D.S."/>
            <person name="Flajnik M.F."/>
            <person name="Houston D.W."/>
            <person name="Shendure J."/>
            <person name="DuPasquier L."/>
            <person name="Vize P.D."/>
            <person name="Zorn A.M."/>
            <person name="Ito M."/>
            <person name="Marcotte E.M."/>
            <person name="Wallingford J.B."/>
            <person name="Ito Y."/>
            <person name="Asashima M."/>
            <person name="Ueno N."/>
            <person name="Matsuda Y."/>
            <person name="Veenstra G.J."/>
            <person name="Fujiyama A."/>
            <person name="Harland R.M."/>
            <person name="Taira M."/>
            <person name="Rokhsar D.S."/>
        </authorList>
    </citation>
    <scope>NUCLEOTIDE SEQUENCE [LARGE SCALE GENOMIC DNA]</scope>
    <source>
        <strain evidence="4">J</strain>
    </source>
</reference>
<dbReference type="InterPro" id="IPR014878">
    <property type="entry name" value="THAP4-like_heme-bd"/>
</dbReference>
<protein>
    <recommendedName>
        <fullName evidence="2">THAP4-like heme-binding domain-containing protein</fullName>
    </recommendedName>
</protein>
<evidence type="ECO:0000313" key="3">
    <source>
        <dbReference type="EMBL" id="OCT81000.1"/>
    </source>
</evidence>
<dbReference type="InterPro" id="IPR045165">
    <property type="entry name" value="Nitrobindin"/>
</dbReference>
<evidence type="ECO:0000256" key="1">
    <source>
        <dbReference type="ARBA" id="ARBA00036993"/>
    </source>
</evidence>
<accession>A0A974CYF9</accession>
<sequence length="209" mass="23536">MAVLHRRKQNGGAGLPDLYTYWQAATCTRLVDCFNHRDQKDWIQIEQSQVKQPLEALPWIIPKDRQDASMLPITIHNILLSWDKLIRVVEVEEGEVEEEQLSLTSHSVSRISFAKEPHVTQGKLEQTVLMAAGSQSLAPHLHVTYRKVTSRTGNLWVLANARLAAVRTLHQNDTGCCGNPGAITTFKGVRIFAQLLRLKLHGLSCTVWL</sequence>
<dbReference type="AlphaFoldDB" id="A0A974CYF9"/>
<comment type="catalytic activity">
    <reaction evidence="1">
        <text>peroxynitrite = nitrate</text>
        <dbReference type="Rhea" id="RHEA:63116"/>
        <dbReference type="ChEBI" id="CHEBI:17632"/>
        <dbReference type="ChEBI" id="CHEBI:25941"/>
    </reaction>
    <physiologicalReaction direction="left-to-right" evidence="1">
        <dbReference type="Rhea" id="RHEA:63117"/>
    </physiologicalReaction>
</comment>
<dbReference type="SUPFAM" id="SSF50814">
    <property type="entry name" value="Lipocalins"/>
    <property type="match status" value="1"/>
</dbReference>
<organism evidence="3 4">
    <name type="scientific">Xenopus laevis</name>
    <name type="common">African clawed frog</name>
    <dbReference type="NCBI Taxonomy" id="8355"/>
    <lineage>
        <taxon>Eukaryota</taxon>
        <taxon>Metazoa</taxon>
        <taxon>Chordata</taxon>
        <taxon>Craniata</taxon>
        <taxon>Vertebrata</taxon>
        <taxon>Euteleostomi</taxon>
        <taxon>Amphibia</taxon>
        <taxon>Batrachia</taxon>
        <taxon>Anura</taxon>
        <taxon>Pipoidea</taxon>
        <taxon>Pipidae</taxon>
        <taxon>Xenopodinae</taxon>
        <taxon>Xenopus</taxon>
        <taxon>Xenopus</taxon>
    </lineage>
</organism>
<evidence type="ECO:0000259" key="2">
    <source>
        <dbReference type="Pfam" id="PF08768"/>
    </source>
</evidence>
<dbReference type="InterPro" id="IPR012674">
    <property type="entry name" value="Calycin"/>
</dbReference>
<gene>
    <name evidence="3" type="ORF">XELAEV_18027813mg</name>
</gene>
<feature type="domain" description="THAP4-like heme-binding" evidence="2">
    <location>
        <begin position="88"/>
        <end position="147"/>
    </location>
</feature>
<evidence type="ECO:0000313" key="4">
    <source>
        <dbReference type="Proteomes" id="UP000694892"/>
    </source>
</evidence>